<accession>A0AA44USK5</accession>
<reference evidence="9 10" key="1">
    <citation type="submission" date="2017-11" db="EMBL/GenBank/DDBJ databases">
        <title>Sequencing the genomes of 1000 actinobacteria strains.</title>
        <authorList>
            <person name="Klenk H.-P."/>
        </authorList>
    </citation>
    <scope>NUCLEOTIDE SEQUENCE [LARGE SCALE GENOMIC DNA]</scope>
    <source>
        <strain evidence="9 10">DSM 44104</strain>
    </source>
</reference>
<dbReference type="PANTHER" id="PTHR12677:SF59">
    <property type="entry name" value="GOLGI APPARATUS MEMBRANE PROTEIN TVP38-RELATED"/>
    <property type="match status" value="1"/>
</dbReference>
<comment type="similarity">
    <text evidence="2 7">Belongs to the TVP38/TMEM64 family.</text>
</comment>
<evidence type="ECO:0000256" key="7">
    <source>
        <dbReference type="RuleBase" id="RU366058"/>
    </source>
</evidence>
<name>A0AA44USK5_PSEA5</name>
<feature type="transmembrane region" description="Helical" evidence="7">
    <location>
        <begin position="48"/>
        <end position="65"/>
    </location>
</feature>
<feature type="transmembrane region" description="Helical" evidence="7">
    <location>
        <begin position="77"/>
        <end position="105"/>
    </location>
</feature>
<feature type="domain" description="VTT" evidence="8">
    <location>
        <begin position="68"/>
        <end position="185"/>
    </location>
</feature>
<organism evidence="9 10">
    <name type="scientific">Pseudonocardia alni</name>
    <name type="common">Amycolata alni</name>
    <dbReference type="NCBI Taxonomy" id="33907"/>
    <lineage>
        <taxon>Bacteria</taxon>
        <taxon>Bacillati</taxon>
        <taxon>Actinomycetota</taxon>
        <taxon>Actinomycetes</taxon>
        <taxon>Pseudonocardiales</taxon>
        <taxon>Pseudonocardiaceae</taxon>
        <taxon>Pseudonocardia</taxon>
    </lineage>
</organism>
<dbReference type="InterPro" id="IPR015414">
    <property type="entry name" value="TMEM64"/>
</dbReference>
<dbReference type="GO" id="GO:0005886">
    <property type="term" value="C:plasma membrane"/>
    <property type="evidence" value="ECO:0007669"/>
    <property type="project" value="UniProtKB-SubCell"/>
</dbReference>
<feature type="transmembrane region" description="Helical" evidence="7">
    <location>
        <begin position="195"/>
        <end position="214"/>
    </location>
</feature>
<protein>
    <recommendedName>
        <fullName evidence="7">TVP38/TMEM64 family membrane protein</fullName>
    </recommendedName>
</protein>
<evidence type="ECO:0000313" key="9">
    <source>
        <dbReference type="EMBL" id="PKB32787.1"/>
    </source>
</evidence>
<keyword evidence="6 7" id="KW-0472">Membrane</keyword>
<feature type="transmembrane region" description="Helical" evidence="7">
    <location>
        <begin position="6"/>
        <end position="27"/>
    </location>
</feature>
<evidence type="ECO:0000256" key="3">
    <source>
        <dbReference type="ARBA" id="ARBA00022475"/>
    </source>
</evidence>
<dbReference type="PANTHER" id="PTHR12677">
    <property type="entry name" value="GOLGI APPARATUS MEMBRANE PROTEIN TVP38-RELATED"/>
    <property type="match status" value="1"/>
</dbReference>
<evidence type="ECO:0000256" key="4">
    <source>
        <dbReference type="ARBA" id="ARBA00022692"/>
    </source>
</evidence>
<gene>
    <name evidence="9" type="ORF">ATL51_4526</name>
</gene>
<dbReference type="AlphaFoldDB" id="A0AA44USK5"/>
<feature type="transmembrane region" description="Helical" evidence="7">
    <location>
        <begin position="134"/>
        <end position="156"/>
    </location>
</feature>
<keyword evidence="4 7" id="KW-0812">Transmembrane</keyword>
<dbReference type="EMBL" id="PHUJ01000003">
    <property type="protein sequence ID" value="PKB32787.1"/>
    <property type="molecule type" value="Genomic_DNA"/>
</dbReference>
<comment type="subcellular location">
    <subcellularLocation>
        <location evidence="1 7">Cell membrane</location>
        <topology evidence="1 7">Multi-pass membrane protein</topology>
    </subcellularLocation>
</comment>
<dbReference type="Proteomes" id="UP000232453">
    <property type="component" value="Unassembled WGS sequence"/>
</dbReference>
<evidence type="ECO:0000259" key="8">
    <source>
        <dbReference type="Pfam" id="PF09335"/>
    </source>
</evidence>
<evidence type="ECO:0000256" key="5">
    <source>
        <dbReference type="ARBA" id="ARBA00022989"/>
    </source>
</evidence>
<evidence type="ECO:0000256" key="2">
    <source>
        <dbReference type="ARBA" id="ARBA00008640"/>
    </source>
</evidence>
<comment type="caution">
    <text evidence="9">The sequence shown here is derived from an EMBL/GenBank/DDBJ whole genome shotgun (WGS) entry which is preliminary data.</text>
</comment>
<evidence type="ECO:0000256" key="1">
    <source>
        <dbReference type="ARBA" id="ARBA00004651"/>
    </source>
</evidence>
<feature type="transmembrane region" description="Helical" evidence="7">
    <location>
        <begin position="162"/>
        <end position="183"/>
    </location>
</feature>
<evidence type="ECO:0000313" key="10">
    <source>
        <dbReference type="Proteomes" id="UP000232453"/>
    </source>
</evidence>
<dbReference type="Pfam" id="PF09335">
    <property type="entry name" value="VTT_dom"/>
    <property type="match status" value="1"/>
</dbReference>
<sequence length="240" mass="24824">MISVRWWRFLLGCLGLVLAAALVVLVARSLGLSAVPRFGELRRAVESAGIWGPVVFVLLQVALNVPPFPRTVFTVSAGVLFGAVGGAALTLFATALSAVVAFALVRVTGGRLVARYAGHPRAVWVRRRLDHHGVLAVTSLRLIPMVPFAVLNYLSGLSQVRFWPYLVGTVIGSAPSTIAVVALGDAVTGHVPPALLLVSGICAVLGLGGVLLAARRPLPDEADAVAPGGAEPTRTAPPAG</sequence>
<keyword evidence="3 7" id="KW-1003">Cell membrane</keyword>
<evidence type="ECO:0000256" key="6">
    <source>
        <dbReference type="ARBA" id="ARBA00023136"/>
    </source>
</evidence>
<proteinExistence type="inferred from homology"/>
<keyword evidence="5 7" id="KW-1133">Transmembrane helix</keyword>
<dbReference type="InterPro" id="IPR032816">
    <property type="entry name" value="VTT_dom"/>
</dbReference>